<dbReference type="GO" id="GO:0006265">
    <property type="term" value="P:DNA topological change"/>
    <property type="evidence" value="ECO:0007669"/>
    <property type="project" value="InterPro"/>
</dbReference>
<dbReference type="GO" id="GO:0003677">
    <property type="term" value="F:DNA binding"/>
    <property type="evidence" value="ECO:0007669"/>
    <property type="project" value="InterPro"/>
</dbReference>
<evidence type="ECO:0000313" key="4">
    <source>
        <dbReference type="EMBL" id="CAD8976560.1"/>
    </source>
</evidence>
<feature type="domain" description="DNA topoisomerase VI subunit B transducer" evidence="3">
    <location>
        <begin position="284"/>
        <end position="447"/>
    </location>
</feature>
<feature type="compositionally biased region" description="Acidic residues" evidence="1">
    <location>
        <begin position="8"/>
        <end position="17"/>
    </location>
</feature>
<protein>
    <recommendedName>
        <fullName evidence="5">DNA topoisomerase 6 subunit B</fullName>
    </recommendedName>
</protein>
<dbReference type="SUPFAM" id="SSF54211">
    <property type="entry name" value="Ribosomal protein S5 domain 2-like"/>
    <property type="match status" value="1"/>
</dbReference>
<name>A0A7S1EK14_HEMAN</name>
<dbReference type="InterPro" id="IPR015320">
    <property type="entry name" value="TopoVI_B_transducer"/>
</dbReference>
<evidence type="ECO:0000256" key="1">
    <source>
        <dbReference type="SAM" id="MobiDB-lite"/>
    </source>
</evidence>
<dbReference type="InterPro" id="IPR036890">
    <property type="entry name" value="HATPase_C_sf"/>
</dbReference>
<evidence type="ECO:0000259" key="3">
    <source>
        <dbReference type="Pfam" id="PF09239"/>
    </source>
</evidence>
<dbReference type="Gene3D" id="3.30.230.10">
    <property type="match status" value="1"/>
</dbReference>
<dbReference type="AlphaFoldDB" id="A0A7S1EK14"/>
<dbReference type="EMBL" id="HBFX01045876">
    <property type="protein sequence ID" value="CAD8976560.1"/>
    <property type="molecule type" value="Transcribed_RNA"/>
</dbReference>
<dbReference type="PANTHER" id="PTHR48444:SF1">
    <property type="entry name" value="DNA TOPOISOMERASE 6 SUBUNIT B"/>
    <property type="match status" value="1"/>
</dbReference>
<dbReference type="Pfam" id="PF02518">
    <property type="entry name" value="HATPase_c"/>
    <property type="match status" value="1"/>
</dbReference>
<dbReference type="InterPro" id="IPR014721">
    <property type="entry name" value="Ribsml_uS5_D2-typ_fold_subgr"/>
</dbReference>
<dbReference type="SUPFAM" id="SSF55874">
    <property type="entry name" value="ATPase domain of HSP90 chaperone/DNA topoisomerase II/histidine kinase"/>
    <property type="match status" value="1"/>
</dbReference>
<dbReference type="GO" id="GO:0003918">
    <property type="term" value="F:DNA topoisomerase type II (double strand cut, ATP-hydrolyzing) activity"/>
    <property type="evidence" value="ECO:0007669"/>
    <property type="project" value="InterPro"/>
</dbReference>
<dbReference type="InterPro" id="IPR020568">
    <property type="entry name" value="Ribosomal_Su5_D2-typ_SF"/>
</dbReference>
<dbReference type="PANTHER" id="PTHR48444">
    <property type="entry name" value="DNA TOPOISOMERASE 6 SUBUNIT B"/>
    <property type="match status" value="1"/>
</dbReference>
<feature type="region of interest" description="Disordered" evidence="1">
    <location>
        <begin position="1"/>
        <end position="29"/>
    </location>
</feature>
<evidence type="ECO:0008006" key="5">
    <source>
        <dbReference type="Google" id="ProtNLM"/>
    </source>
</evidence>
<reference evidence="4" key="1">
    <citation type="submission" date="2021-01" db="EMBL/GenBank/DDBJ databases">
        <authorList>
            <person name="Corre E."/>
            <person name="Pelletier E."/>
            <person name="Niang G."/>
            <person name="Scheremetjew M."/>
            <person name="Finn R."/>
            <person name="Kale V."/>
            <person name="Holt S."/>
            <person name="Cochrane G."/>
            <person name="Meng A."/>
            <person name="Brown T."/>
            <person name="Cohen L."/>
        </authorList>
    </citation>
    <scope>NUCLEOTIDE SEQUENCE</scope>
    <source>
        <strain evidence="4">CCMP644</strain>
    </source>
</reference>
<gene>
    <name evidence="4" type="ORF">HAND00432_LOCUS27567</name>
</gene>
<proteinExistence type="predicted"/>
<feature type="domain" description="Histidine kinase/HSP90-like ATPase" evidence="2">
    <location>
        <begin position="30"/>
        <end position="116"/>
    </location>
</feature>
<dbReference type="Gene3D" id="1.10.8.50">
    <property type="match status" value="1"/>
</dbReference>
<dbReference type="NCBIfam" id="NF003218">
    <property type="entry name" value="PRK04184.1"/>
    <property type="match status" value="1"/>
</dbReference>
<dbReference type="InterPro" id="IPR003594">
    <property type="entry name" value="HATPase_dom"/>
</dbReference>
<organism evidence="4">
    <name type="scientific">Hemiselmis andersenii</name>
    <name type="common">Cryptophyte alga</name>
    <dbReference type="NCBI Taxonomy" id="464988"/>
    <lineage>
        <taxon>Eukaryota</taxon>
        <taxon>Cryptophyceae</taxon>
        <taxon>Cryptomonadales</taxon>
        <taxon>Hemiselmidaceae</taxon>
        <taxon>Hemiselmis</taxon>
    </lineage>
</organism>
<sequence>MHGMEEAIVVEEPAEDGEGGKAKAKKGPKKISGGKDYSYYKLTVTDNGCGMKHEEIPKMFGTVLSGTKYGVRQERGKFGLGSKMVLIWSKMSTGLPMTIRSSQGSGKQISLVQLDLDIHSNAPNVHKHEKLPNDHKWRGSQVGVTIGGEFSIYKRYTVNYLREMAVITPYARFEMIFKAEDPSKSFHILHSRRSEIMPPPPSKAKVHPSSIDNHTMENLLHGTGEKTLLRFLTRELDCVNGDLARELIKGFGASFREEMSPSDIDTSMIRQMVDKMNQMSFAPPSGAVLAPAGEYNLHLGVMKEMKPDMIATSTQDVRVVDGHAVIVEAAVSLGGRRQGDGITVHRFANRIPMLFQPGSDLTVKTCNSAPPQGVNWKSYKIDKNSHKVGVYVSICSTKIPYGGPNKEYIGDAHEDLKRSVRGAIMSCCVQLKARLARREALKLQKERRKNLQKYIPFVTKSLSGILETMVTDGCAEAVKDDAGVLLAVRGFEDKSISDSTLQHKLRNFVEEADMEQAMAAAQHGDKDTVAREDLCLRVLGNNRRLTRPMHSTVGVWKLFEDA</sequence>
<dbReference type="Pfam" id="PF09239">
    <property type="entry name" value="Topo-VIb_trans"/>
    <property type="match status" value="1"/>
</dbReference>
<evidence type="ECO:0000259" key="2">
    <source>
        <dbReference type="Pfam" id="PF02518"/>
    </source>
</evidence>
<accession>A0A7S1EK14</accession>
<dbReference type="Gene3D" id="3.30.565.10">
    <property type="entry name" value="Histidine kinase-like ATPase, C-terminal domain"/>
    <property type="match status" value="1"/>
</dbReference>